<feature type="transmembrane region" description="Helical" evidence="1">
    <location>
        <begin position="206"/>
        <end position="227"/>
    </location>
</feature>
<evidence type="ECO:0000259" key="2">
    <source>
        <dbReference type="Pfam" id="PF24800"/>
    </source>
</evidence>
<dbReference type="PANTHER" id="PTHR42109:SF2">
    <property type="entry name" value="INTEGRAL MEMBRANE PROTEIN"/>
    <property type="match status" value="1"/>
</dbReference>
<dbReference type="PANTHER" id="PTHR42109">
    <property type="entry name" value="UNPLACED GENOMIC SCAFFOLD UM_SCAF_CONTIG_1.265, WHOLE GENOME SHOTGUN SEQUENCE"/>
    <property type="match status" value="1"/>
</dbReference>
<feature type="transmembrane region" description="Helical" evidence="1">
    <location>
        <begin position="77"/>
        <end position="100"/>
    </location>
</feature>
<reference evidence="3 4" key="1">
    <citation type="journal article" date="2020" name="ISME J.">
        <title>Uncovering the hidden diversity of litter-decomposition mechanisms in mushroom-forming fungi.</title>
        <authorList>
            <person name="Floudas D."/>
            <person name="Bentzer J."/>
            <person name="Ahren D."/>
            <person name="Johansson T."/>
            <person name="Persson P."/>
            <person name="Tunlid A."/>
        </authorList>
    </citation>
    <scope>NUCLEOTIDE SEQUENCE [LARGE SCALE GENOMIC DNA]</scope>
    <source>
        <strain evidence="3 4">CBS 406.79</strain>
    </source>
</reference>
<dbReference type="Proteomes" id="UP000518752">
    <property type="component" value="Unassembled WGS sequence"/>
</dbReference>
<dbReference type="EMBL" id="JAACJN010000130">
    <property type="protein sequence ID" value="KAF5369143.1"/>
    <property type="molecule type" value="Genomic_DNA"/>
</dbReference>
<feature type="transmembrane region" description="Helical" evidence="1">
    <location>
        <begin position="165"/>
        <end position="185"/>
    </location>
</feature>
<dbReference type="AlphaFoldDB" id="A0A8H5LTN3"/>
<sequence length="273" mass="30091">MSDPINYAKLFGFHSIPAAVILAVCYLPLGILFLPKLIAHRSYLVFTITLFCWIRLGAFILRAVMIASKSAAEDENVFIADEVLFSIGFFGLLYGAYGLVVDRLELRESSTPATHNPHPLMILLRNRKLFHLALTGGVIMGIIGITNSTGSSPSSSGNNLRKASLAVFVVLTILQALQTFTLVMAERSDPPEYRSKYMEHTIGARHGAIIFILISVLLLVREIYMLATIGSVVKQNKEATWYPFVALPELVCVALYAIPGIIPPLHSYTDLPR</sequence>
<evidence type="ECO:0000313" key="3">
    <source>
        <dbReference type="EMBL" id="KAF5369143.1"/>
    </source>
</evidence>
<keyword evidence="1" id="KW-1133">Transmembrane helix</keyword>
<feature type="transmembrane region" description="Helical" evidence="1">
    <location>
        <begin position="12"/>
        <end position="34"/>
    </location>
</feature>
<evidence type="ECO:0000313" key="4">
    <source>
        <dbReference type="Proteomes" id="UP000518752"/>
    </source>
</evidence>
<dbReference type="OrthoDB" id="5389493at2759"/>
<feature type="transmembrane region" description="Helical" evidence="1">
    <location>
        <begin position="239"/>
        <end position="258"/>
    </location>
</feature>
<keyword evidence="4" id="KW-1185">Reference proteome</keyword>
<dbReference type="Pfam" id="PF24800">
    <property type="entry name" value="DUF7702"/>
    <property type="match status" value="1"/>
</dbReference>
<name>A0A8H5LTN3_9AGAR</name>
<gene>
    <name evidence="3" type="ORF">D9757_011065</name>
</gene>
<proteinExistence type="predicted"/>
<comment type="caution">
    <text evidence="3">The sequence shown here is derived from an EMBL/GenBank/DDBJ whole genome shotgun (WGS) entry which is preliminary data.</text>
</comment>
<feature type="transmembrane region" description="Helical" evidence="1">
    <location>
        <begin position="129"/>
        <end position="145"/>
    </location>
</feature>
<keyword evidence="1" id="KW-0472">Membrane</keyword>
<protein>
    <recommendedName>
        <fullName evidence="2">DUF7702 domain-containing protein</fullName>
    </recommendedName>
</protein>
<dbReference type="InterPro" id="IPR056119">
    <property type="entry name" value="DUF7702"/>
</dbReference>
<organism evidence="3 4">
    <name type="scientific">Collybiopsis confluens</name>
    <dbReference type="NCBI Taxonomy" id="2823264"/>
    <lineage>
        <taxon>Eukaryota</taxon>
        <taxon>Fungi</taxon>
        <taxon>Dikarya</taxon>
        <taxon>Basidiomycota</taxon>
        <taxon>Agaricomycotina</taxon>
        <taxon>Agaricomycetes</taxon>
        <taxon>Agaricomycetidae</taxon>
        <taxon>Agaricales</taxon>
        <taxon>Marasmiineae</taxon>
        <taxon>Omphalotaceae</taxon>
        <taxon>Collybiopsis</taxon>
    </lineage>
</organism>
<feature type="transmembrane region" description="Helical" evidence="1">
    <location>
        <begin position="43"/>
        <end position="65"/>
    </location>
</feature>
<feature type="domain" description="DUF7702" evidence="2">
    <location>
        <begin position="41"/>
        <end position="186"/>
    </location>
</feature>
<keyword evidence="1" id="KW-0812">Transmembrane</keyword>
<accession>A0A8H5LTN3</accession>
<evidence type="ECO:0000256" key="1">
    <source>
        <dbReference type="SAM" id="Phobius"/>
    </source>
</evidence>